<evidence type="ECO:0000256" key="5">
    <source>
        <dbReference type="ARBA" id="ARBA00022723"/>
    </source>
</evidence>
<dbReference type="InterPro" id="IPR036388">
    <property type="entry name" value="WH-like_DNA-bd_sf"/>
</dbReference>
<feature type="binding site" evidence="12">
    <location>
        <position position="99"/>
    </location>
    <ligand>
        <name>Zn(2+)</name>
        <dbReference type="ChEBI" id="CHEBI:29105"/>
    </ligand>
</feature>
<dbReference type="InterPro" id="IPR002481">
    <property type="entry name" value="FUR"/>
</dbReference>
<reference evidence="14" key="1">
    <citation type="submission" date="2023-03" db="EMBL/GenBank/DDBJ databases">
        <authorList>
            <person name="Shen W."/>
            <person name="Cai J."/>
        </authorList>
    </citation>
    <scope>NUCLEOTIDE SEQUENCE</scope>
    <source>
        <strain evidence="14">B226-2</strain>
    </source>
</reference>
<dbReference type="Gene3D" id="3.30.1490.190">
    <property type="match status" value="1"/>
</dbReference>
<evidence type="ECO:0000256" key="10">
    <source>
        <dbReference type="ARBA" id="ARBA00023211"/>
    </source>
</evidence>
<dbReference type="CDD" id="cd07153">
    <property type="entry name" value="Fur_like"/>
    <property type="match status" value="1"/>
</dbReference>
<comment type="cofactor">
    <cofactor evidence="13">
        <name>Mn(2+)</name>
        <dbReference type="ChEBI" id="CHEBI:29035"/>
    </cofactor>
    <cofactor evidence="13">
        <name>Fe(2+)</name>
        <dbReference type="ChEBI" id="CHEBI:29033"/>
    </cofactor>
    <text evidence="13">Binds 1 Mn(2+) or Fe(2+) ion per subunit.</text>
</comment>
<keyword evidence="6 12" id="KW-0862">Zinc</keyword>
<dbReference type="GO" id="GO:0000976">
    <property type="term" value="F:transcription cis-regulatory region binding"/>
    <property type="evidence" value="ECO:0007669"/>
    <property type="project" value="TreeGrafter"/>
</dbReference>
<dbReference type="GO" id="GO:0005737">
    <property type="term" value="C:cytoplasm"/>
    <property type="evidence" value="ECO:0007669"/>
    <property type="project" value="UniProtKB-SubCell"/>
</dbReference>
<dbReference type="EMBL" id="JARQBJ010000005">
    <property type="protein sequence ID" value="MDT2811002.1"/>
    <property type="molecule type" value="Genomic_DNA"/>
</dbReference>
<comment type="subcellular location">
    <subcellularLocation>
        <location evidence="1">Cytoplasm</location>
    </subcellularLocation>
</comment>
<keyword evidence="7" id="KW-0805">Transcription regulation</keyword>
<organism evidence="14 15">
    <name type="scientific">Enterococcus asini</name>
    <dbReference type="NCBI Taxonomy" id="57732"/>
    <lineage>
        <taxon>Bacteria</taxon>
        <taxon>Bacillati</taxon>
        <taxon>Bacillota</taxon>
        <taxon>Bacilli</taxon>
        <taxon>Lactobacillales</taxon>
        <taxon>Enterococcaceae</taxon>
        <taxon>Enterococcus</taxon>
    </lineage>
</organism>
<keyword evidence="4" id="KW-0678">Repressor</keyword>
<comment type="function">
    <text evidence="11">Manganese-dependent repressor that controls a regulon of oxidative stress resistance and iron-storage proteins. May act as a hydrogen peroxide and organic hydroperoxide sensor.</text>
</comment>
<dbReference type="AlphaFoldDB" id="A0AAW8U2T8"/>
<protein>
    <submittedName>
        <fullName evidence="14">Fur family transcriptional regulator</fullName>
    </submittedName>
</protein>
<evidence type="ECO:0000256" key="1">
    <source>
        <dbReference type="ARBA" id="ARBA00004496"/>
    </source>
</evidence>
<keyword evidence="5 12" id="KW-0479">Metal-binding</keyword>
<keyword evidence="9" id="KW-0804">Transcription</keyword>
<dbReference type="PANTHER" id="PTHR33202">
    <property type="entry name" value="ZINC UPTAKE REGULATION PROTEIN"/>
    <property type="match status" value="1"/>
</dbReference>
<dbReference type="RefSeq" id="WP_311835683.1">
    <property type="nucleotide sequence ID" value="NZ_JARQBJ010000005.1"/>
</dbReference>
<comment type="similarity">
    <text evidence="2">Belongs to the Fur family.</text>
</comment>
<comment type="caution">
    <text evidence="14">The sequence shown here is derived from an EMBL/GenBank/DDBJ whole genome shotgun (WGS) entry which is preliminary data.</text>
</comment>
<feature type="binding site" evidence="12">
    <location>
        <position position="96"/>
    </location>
    <ligand>
        <name>Zn(2+)</name>
        <dbReference type="ChEBI" id="CHEBI:29105"/>
    </ligand>
</feature>
<dbReference type="Pfam" id="PF01475">
    <property type="entry name" value="FUR"/>
    <property type="match status" value="1"/>
</dbReference>
<feature type="binding site" evidence="12">
    <location>
        <position position="136"/>
    </location>
    <ligand>
        <name>Zn(2+)</name>
        <dbReference type="ChEBI" id="CHEBI:29105"/>
    </ligand>
</feature>
<evidence type="ECO:0000256" key="9">
    <source>
        <dbReference type="ARBA" id="ARBA00023163"/>
    </source>
</evidence>
<dbReference type="GO" id="GO:0045892">
    <property type="term" value="P:negative regulation of DNA-templated transcription"/>
    <property type="evidence" value="ECO:0007669"/>
    <property type="project" value="TreeGrafter"/>
</dbReference>
<dbReference type="GO" id="GO:0003700">
    <property type="term" value="F:DNA-binding transcription factor activity"/>
    <property type="evidence" value="ECO:0007669"/>
    <property type="project" value="InterPro"/>
</dbReference>
<sequence>MEDATVEKTIQKLRDEGVRITSQRYEIIQYLTSTHDHPTADEIYHALADTVTDVSVATVYNNLRLFTEKGIVTELKFGDDASRFDFTQKPHYHACCVRCGKIADFYYPGLEDVEMAAGRLTGYQINQHRLEVYGLCPDCQKLEES</sequence>
<accession>A0AAW8U2T8</accession>
<name>A0AAW8U2T8_9ENTE</name>
<evidence type="ECO:0000256" key="12">
    <source>
        <dbReference type="PIRSR" id="PIRSR602481-1"/>
    </source>
</evidence>
<keyword evidence="10" id="KW-0464">Manganese</keyword>
<proteinExistence type="inferred from homology"/>
<dbReference type="GO" id="GO:0008270">
    <property type="term" value="F:zinc ion binding"/>
    <property type="evidence" value="ECO:0007669"/>
    <property type="project" value="TreeGrafter"/>
</dbReference>
<evidence type="ECO:0000256" key="8">
    <source>
        <dbReference type="ARBA" id="ARBA00023125"/>
    </source>
</evidence>
<keyword evidence="8" id="KW-0238">DNA-binding</keyword>
<dbReference type="InterPro" id="IPR043135">
    <property type="entry name" value="Fur_C"/>
</dbReference>
<comment type="cofactor">
    <cofactor evidence="12">
        <name>Zn(2+)</name>
        <dbReference type="ChEBI" id="CHEBI:29105"/>
    </cofactor>
    <text evidence="12">Binds 1 zinc ion per subunit.</text>
</comment>
<dbReference type="PANTHER" id="PTHR33202:SF8">
    <property type="entry name" value="PEROXIDE-RESPONSIVE REPRESSOR PERR"/>
    <property type="match status" value="1"/>
</dbReference>
<dbReference type="GO" id="GO:1900376">
    <property type="term" value="P:regulation of secondary metabolite biosynthetic process"/>
    <property type="evidence" value="ECO:0007669"/>
    <property type="project" value="TreeGrafter"/>
</dbReference>
<dbReference type="FunFam" id="1.10.10.10:FF:000007">
    <property type="entry name" value="Ferric uptake regulation protein"/>
    <property type="match status" value="1"/>
</dbReference>
<dbReference type="InterPro" id="IPR036390">
    <property type="entry name" value="WH_DNA-bd_sf"/>
</dbReference>
<evidence type="ECO:0000256" key="11">
    <source>
        <dbReference type="ARBA" id="ARBA00058667"/>
    </source>
</evidence>
<keyword evidence="3" id="KW-0963">Cytoplasm</keyword>
<evidence type="ECO:0000313" key="15">
    <source>
        <dbReference type="Proteomes" id="UP001256711"/>
    </source>
</evidence>
<evidence type="ECO:0000256" key="13">
    <source>
        <dbReference type="PIRSR" id="PIRSR602481-2"/>
    </source>
</evidence>
<keyword evidence="13" id="KW-0408">Iron</keyword>
<feature type="binding site" evidence="13">
    <location>
        <position position="111"/>
    </location>
    <ligand>
        <name>Fe cation</name>
        <dbReference type="ChEBI" id="CHEBI:24875"/>
    </ligand>
</feature>
<evidence type="ECO:0000256" key="3">
    <source>
        <dbReference type="ARBA" id="ARBA00022490"/>
    </source>
</evidence>
<dbReference type="SUPFAM" id="SSF46785">
    <property type="entry name" value="Winged helix' DNA-binding domain"/>
    <property type="match status" value="1"/>
</dbReference>
<dbReference type="FunFam" id="3.30.1490.190:FF:000003">
    <property type="entry name" value="Fur family transcriptional regulator"/>
    <property type="match status" value="1"/>
</dbReference>
<dbReference type="Proteomes" id="UP001256711">
    <property type="component" value="Unassembled WGS sequence"/>
</dbReference>
<evidence type="ECO:0000256" key="7">
    <source>
        <dbReference type="ARBA" id="ARBA00023015"/>
    </source>
</evidence>
<gene>
    <name evidence="14" type="ORF">P7H43_10990</name>
</gene>
<evidence type="ECO:0000256" key="6">
    <source>
        <dbReference type="ARBA" id="ARBA00022833"/>
    </source>
</evidence>
<feature type="binding site" evidence="13">
    <location>
        <position position="128"/>
    </location>
    <ligand>
        <name>Fe cation</name>
        <dbReference type="ChEBI" id="CHEBI:24875"/>
    </ligand>
</feature>
<dbReference type="Gene3D" id="1.10.10.10">
    <property type="entry name" value="Winged helix-like DNA-binding domain superfamily/Winged helix DNA-binding domain"/>
    <property type="match status" value="1"/>
</dbReference>
<feature type="binding site" evidence="12">
    <location>
        <position position="139"/>
    </location>
    <ligand>
        <name>Zn(2+)</name>
        <dbReference type="ChEBI" id="CHEBI:29105"/>
    </ligand>
</feature>
<evidence type="ECO:0000256" key="2">
    <source>
        <dbReference type="ARBA" id="ARBA00007957"/>
    </source>
</evidence>
<evidence type="ECO:0000313" key="14">
    <source>
        <dbReference type="EMBL" id="MDT2811002.1"/>
    </source>
</evidence>
<evidence type="ECO:0000256" key="4">
    <source>
        <dbReference type="ARBA" id="ARBA00022491"/>
    </source>
</evidence>